<dbReference type="AlphaFoldDB" id="A0AAV1YA87"/>
<comment type="caution">
    <text evidence="2">The sequence shown here is derived from an EMBL/GenBank/DDBJ whole genome shotgun (WGS) entry which is preliminary data.</text>
</comment>
<organism evidence="2 3">
    <name type="scientific">Lupinus luteus</name>
    <name type="common">European yellow lupine</name>
    <dbReference type="NCBI Taxonomy" id="3873"/>
    <lineage>
        <taxon>Eukaryota</taxon>
        <taxon>Viridiplantae</taxon>
        <taxon>Streptophyta</taxon>
        <taxon>Embryophyta</taxon>
        <taxon>Tracheophyta</taxon>
        <taxon>Spermatophyta</taxon>
        <taxon>Magnoliopsida</taxon>
        <taxon>eudicotyledons</taxon>
        <taxon>Gunneridae</taxon>
        <taxon>Pentapetalae</taxon>
        <taxon>rosids</taxon>
        <taxon>fabids</taxon>
        <taxon>Fabales</taxon>
        <taxon>Fabaceae</taxon>
        <taxon>Papilionoideae</taxon>
        <taxon>50 kb inversion clade</taxon>
        <taxon>genistoids sensu lato</taxon>
        <taxon>core genistoids</taxon>
        <taxon>Genisteae</taxon>
        <taxon>Lupinus</taxon>
    </lineage>
</organism>
<dbReference type="PANTHER" id="PTHR23272:SF193">
    <property type="entry name" value="OS07G0624100 PROTEIN"/>
    <property type="match status" value="1"/>
</dbReference>
<evidence type="ECO:0000313" key="3">
    <source>
        <dbReference type="Proteomes" id="UP001497480"/>
    </source>
</evidence>
<feature type="domain" description="HAT C-terminal dimerisation" evidence="1">
    <location>
        <begin position="75"/>
        <end position="154"/>
    </location>
</feature>
<dbReference type="EMBL" id="CAXHTB010000023">
    <property type="protein sequence ID" value="CAL0330896.1"/>
    <property type="molecule type" value="Genomic_DNA"/>
</dbReference>
<dbReference type="GO" id="GO:0046983">
    <property type="term" value="F:protein dimerization activity"/>
    <property type="evidence" value="ECO:0007669"/>
    <property type="project" value="InterPro"/>
</dbReference>
<dbReference type="PANTHER" id="PTHR23272">
    <property type="entry name" value="BED FINGER-RELATED"/>
    <property type="match status" value="1"/>
</dbReference>
<proteinExistence type="predicted"/>
<gene>
    <name evidence="2" type="ORF">LLUT_LOCUS31956</name>
</gene>
<dbReference type="Proteomes" id="UP001497480">
    <property type="component" value="Unassembled WGS sequence"/>
</dbReference>
<evidence type="ECO:0000259" key="1">
    <source>
        <dbReference type="Pfam" id="PF05699"/>
    </source>
</evidence>
<protein>
    <recommendedName>
        <fullName evidence="1">HAT C-terminal dimerisation domain-containing protein</fullName>
    </recommendedName>
</protein>
<dbReference type="SUPFAM" id="SSF53098">
    <property type="entry name" value="Ribonuclease H-like"/>
    <property type="match status" value="1"/>
</dbReference>
<sequence length="155" mass="17901">MLNLVKDTLEDLYKFYAQGIYENREPADGGDFANNTLNAALEENLKGSKVQDVVQNREKAWKKQKRVKTYSEKIDLERYLVEDIMEDEDNFDILTWWKTNPSKYRILFVVAHDVFTILVSTVPSESCFCTSGCVVDVFRNSLSPKMIEALICTQN</sequence>
<keyword evidence="3" id="KW-1185">Reference proteome</keyword>
<dbReference type="InterPro" id="IPR012337">
    <property type="entry name" value="RNaseH-like_sf"/>
</dbReference>
<reference evidence="2 3" key="1">
    <citation type="submission" date="2024-03" db="EMBL/GenBank/DDBJ databases">
        <authorList>
            <person name="Martinez-Hernandez J."/>
        </authorList>
    </citation>
    <scope>NUCLEOTIDE SEQUENCE [LARGE SCALE GENOMIC DNA]</scope>
</reference>
<name>A0AAV1YA87_LUPLU</name>
<accession>A0AAV1YA87</accession>
<dbReference type="InterPro" id="IPR008906">
    <property type="entry name" value="HATC_C_dom"/>
</dbReference>
<evidence type="ECO:0000313" key="2">
    <source>
        <dbReference type="EMBL" id="CAL0330896.1"/>
    </source>
</evidence>
<dbReference type="Pfam" id="PF05699">
    <property type="entry name" value="Dimer_Tnp_hAT"/>
    <property type="match status" value="1"/>
</dbReference>